<dbReference type="EnsemblPlants" id="MELO3C005098.2.1">
    <property type="protein sequence ID" value="MELO3C005098.2.1"/>
    <property type="gene ID" value="MELO3C005098.2"/>
</dbReference>
<evidence type="ECO:0000256" key="1">
    <source>
        <dbReference type="SAM" id="MobiDB-lite"/>
    </source>
</evidence>
<dbReference type="AlphaFoldDB" id="A0A9I9CKJ9"/>
<organism evidence="2">
    <name type="scientific">Cucumis melo</name>
    <name type="common">Muskmelon</name>
    <dbReference type="NCBI Taxonomy" id="3656"/>
    <lineage>
        <taxon>Eukaryota</taxon>
        <taxon>Viridiplantae</taxon>
        <taxon>Streptophyta</taxon>
        <taxon>Embryophyta</taxon>
        <taxon>Tracheophyta</taxon>
        <taxon>Spermatophyta</taxon>
        <taxon>Magnoliopsida</taxon>
        <taxon>eudicotyledons</taxon>
        <taxon>Gunneridae</taxon>
        <taxon>Pentapetalae</taxon>
        <taxon>rosids</taxon>
        <taxon>fabids</taxon>
        <taxon>Cucurbitales</taxon>
        <taxon>Cucurbitaceae</taxon>
        <taxon>Benincaseae</taxon>
        <taxon>Cucumis</taxon>
    </lineage>
</organism>
<sequence length="51" mass="6090">MENGKEEKNYGDEKGRKWKVVLKGKNGVISVKQRNEGRRKEEEEDKSKRRK</sequence>
<feature type="region of interest" description="Disordered" evidence="1">
    <location>
        <begin position="1"/>
        <end position="51"/>
    </location>
</feature>
<feature type="compositionally biased region" description="Basic and acidic residues" evidence="1">
    <location>
        <begin position="33"/>
        <end position="51"/>
    </location>
</feature>
<protein>
    <submittedName>
        <fullName evidence="2">Uncharacterized protein</fullName>
    </submittedName>
</protein>
<accession>A0A9I9CKJ9</accession>
<feature type="compositionally biased region" description="Basic and acidic residues" evidence="1">
    <location>
        <begin position="1"/>
        <end position="15"/>
    </location>
</feature>
<proteinExistence type="predicted"/>
<reference evidence="2" key="1">
    <citation type="submission" date="2023-03" db="UniProtKB">
        <authorList>
            <consortium name="EnsemblPlants"/>
        </authorList>
    </citation>
    <scope>IDENTIFICATION</scope>
</reference>
<dbReference type="Gramene" id="MELO3C005098.2.1">
    <property type="protein sequence ID" value="MELO3C005098.2.1"/>
    <property type="gene ID" value="MELO3C005098.2"/>
</dbReference>
<evidence type="ECO:0000313" key="2">
    <source>
        <dbReference type="EnsemblPlants" id="MELO3C005098.2.1"/>
    </source>
</evidence>
<name>A0A9I9CKJ9_CUCME</name>